<comment type="caution">
    <text evidence="1">The sequence shown here is derived from an EMBL/GenBank/DDBJ whole genome shotgun (WGS) entry which is preliminary data.</text>
</comment>
<dbReference type="Proteomes" id="UP000017126">
    <property type="component" value="Unassembled WGS sequence"/>
</dbReference>
<dbReference type="PANTHER" id="PTHR46246:SF1">
    <property type="entry name" value="GUANOSINE-3',5'-BIS(DIPHOSPHATE) 3'-PYROPHOSPHOHYDROLASE MESH1"/>
    <property type="match status" value="1"/>
</dbReference>
<evidence type="ECO:0000313" key="1">
    <source>
        <dbReference type="EMBL" id="ERT48188.1"/>
    </source>
</evidence>
<dbReference type="GO" id="GO:0008893">
    <property type="term" value="F:guanosine-3',5'-bis(diphosphate) 3'-diphosphatase activity"/>
    <property type="evidence" value="ECO:0007669"/>
    <property type="project" value="TreeGrafter"/>
</dbReference>
<name>A0AAV3L0I7_ENTFC</name>
<dbReference type="EMBL" id="AXOL01000070">
    <property type="protein sequence ID" value="ERT48188.1"/>
    <property type="molecule type" value="Genomic_DNA"/>
</dbReference>
<dbReference type="Pfam" id="PF13328">
    <property type="entry name" value="HD_4"/>
    <property type="match status" value="1"/>
</dbReference>
<reference evidence="1 2" key="1">
    <citation type="submission" date="2013-09" db="EMBL/GenBank/DDBJ databases">
        <title>The Genome Sequence of Enterococcus faecium 10/96A.</title>
        <authorList>
            <consortium name="The Broad Institute Genome Sequencing Platform"/>
            <consortium name="The Broad Institute Genome Sequencing Center for Infectious Disease"/>
            <person name="Earl A.M."/>
            <person name="Gilmore M.S."/>
            <person name="Lebreton F."/>
            <person name="Courvalin P."/>
            <person name="Walker B."/>
            <person name="Young S.K."/>
            <person name="Zeng Q."/>
            <person name="Gargeya S."/>
            <person name="Fitzgerald M."/>
            <person name="Haas B."/>
            <person name="Abouelleil A."/>
            <person name="Alvarado L."/>
            <person name="Arachchi H.M."/>
            <person name="Berlin A.M."/>
            <person name="Chapman S.B."/>
            <person name="Dewar J."/>
            <person name="Goldberg J."/>
            <person name="Griggs A."/>
            <person name="Gujja S."/>
            <person name="Hansen M."/>
            <person name="Howarth C."/>
            <person name="Imamovic A."/>
            <person name="Larimer J."/>
            <person name="McCowan C."/>
            <person name="Murphy C."/>
            <person name="Neiman D."/>
            <person name="Pearson M."/>
            <person name="Priest M."/>
            <person name="Roberts A."/>
            <person name="Saif S."/>
            <person name="Shea T."/>
            <person name="Sisk P."/>
            <person name="Sykes S."/>
            <person name="Wortman J."/>
            <person name="Nusbaum C."/>
            <person name="Birren B."/>
        </authorList>
    </citation>
    <scope>NUCLEOTIDE SEQUENCE [LARGE SCALE GENOMIC DNA]</scope>
    <source>
        <strain evidence="1 2">10/96A</strain>
    </source>
</reference>
<evidence type="ECO:0008006" key="3">
    <source>
        <dbReference type="Google" id="ProtNLM"/>
    </source>
</evidence>
<dbReference type="RefSeq" id="WP_023043194.1">
    <property type="nucleotide sequence ID" value="NZ_KI518290.1"/>
</dbReference>
<dbReference type="InterPro" id="IPR052194">
    <property type="entry name" value="MESH1"/>
</dbReference>
<dbReference type="SUPFAM" id="SSF109604">
    <property type="entry name" value="HD-domain/PDEase-like"/>
    <property type="match status" value="1"/>
</dbReference>
<dbReference type="Gene3D" id="1.10.3210.10">
    <property type="entry name" value="Hypothetical protein af1432"/>
    <property type="match status" value="1"/>
</dbReference>
<accession>A0AAV3L0I7</accession>
<sequence>MVYTQMTMKALKFAYNAHSEQVDLNDIPYIFHPYHLAEQMDDEISCTVALLHDVVENTKITLEDLKPEFPHEVVEAVAILTHDESVNYFEYIKGIKVNPVALKVKLEDLAHNSDDSRWIGTTHIEELDFSRRKERYLKAKEILLNTLH</sequence>
<dbReference type="PANTHER" id="PTHR46246">
    <property type="entry name" value="GUANOSINE-3',5'-BIS(DIPHOSPHATE) 3'-PYROPHOSPHOHYDROLASE MESH1"/>
    <property type="match status" value="1"/>
</dbReference>
<organism evidence="1 2">
    <name type="scientific">Enterococcus faecium 10/96A</name>
    <dbReference type="NCBI Taxonomy" id="1391465"/>
    <lineage>
        <taxon>Bacteria</taxon>
        <taxon>Bacillati</taxon>
        <taxon>Bacillota</taxon>
        <taxon>Bacilli</taxon>
        <taxon>Lactobacillales</taxon>
        <taxon>Enterococcaceae</taxon>
        <taxon>Enterococcus</taxon>
    </lineage>
</organism>
<evidence type="ECO:0000313" key="2">
    <source>
        <dbReference type="Proteomes" id="UP000017126"/>
    </source>
</evidence>
<gene>
    <name evidence="1" type="ORF">O991_02620</name>
</gene>
<dbReference type="AlphaFoldDB" id="A0AAV3L0I7"/>
<protein>
    <recommendedName>
        <fullName evidence="3">GTP diphosphokinase</fullName>
    </recommendedName>
</protein>
<proteinExistence type="predicted"/>